<accession>A0A8S1RPF3</accession>
<dbReference type="AlphaFoldDB" id="A0A8S1RPF3"/>
<protein>
    <submittedName>
        <fullName evidence="1">Uncharacterized protein</fullName>
    </submittedName>
</protein>
<evidence type="ECO:0000313" key="1">
    <source>
        <dbReference type="EMBL" id="CAD8128909.1"/>
    </source>
</evidence>
<dbReference type="Proteomes" id="UP000692954">
    <property type="component" value="Unassembled WGS sequence"/>
</dbReference>
<name>A0A8S1RPF3_9CILI</name>
<dbReference type="EMBL" id="CAJJDN010000199">
    <property type="protein sequence ID" value="CAD8128909.1"/>
    <property type="molecule type" value="Genomic_DNA"/>
</dbReference>
<sequence length="76" mass="9163">MNQMKVGRWDVLNLEFQNQTIGCMNFDGDGNEIYRTSKKDAIIYVGSFKKLMKVGRWDIMYRKYREAKRMYILQNL</sequence>
<organism evidence="1 2">
    <name type="scientific">Paramecium sonneborni</name>
    <dbReference type="NCBI Taxonomy" id="65129"/>
    <lineage>
        <taxon>Eukaryota</taxon>
        <taxon>Sar</taxon>
        <taxon>Alveolata</taxon>
        <taxon>Ciliophora</taxon>
        <taxon>Intramacronucleata</taxon>
        <taxon>Oligohymenophorea</taxon>
        <taxon>Peniculida</taxon>
        <taxon>Parameciidae</taxon>
        <taxon>Paramecium</taxon>
    </lineage>
</organism>
<reference evidence="1" key="1">
    <citation type="submission" date="2021-01" db="EMBL/GenBank/DDBJ databases">
        <authorList>
            <consortium name="Genoscope - CEA"/>
            <person name="William W."/>
        </authorList>
    </citation>
    <scope>NUCLEOTIDE SEQUENCE</scope>
</reference>
<proteinExistence type="predicted"/>
<comment type="caution">
    <text evidence="1">The sequence shown here is derived from an EMBL/GenBank/DDBJ whole genome shotgun (WGS) entry which is preliminary data.</text>
</comment>
<gene>
    <name evidence="1" type="ORF">PSON_ATCC_30995.1.T1990063</name>
</gene>
<evidence type="ECO:0000313" key="2">
    <source>
        <dbReference type="Proteomes" id="UP000692954"/>
    </source>
</evidence>
<keyword evidence="2" id="KW-1185">Reference proteome</keyword>